<keyword evidence="2" id="KW-1185">Reference proteome</keyword>
<gene>
    <name evidence="1" type="ORF">LPB301_08305</name>
</gene>
<evidence type="ECO:0000313" key="2">
    <source>
        <dbReference type="Proteomes" id="UP000092612"/>
    </source>
</evidence>
<dbReference type="AlphaFoldDB" id="A0A1B8U1R6"/>
<sequence length="74" mass="8392">MSLGFNYIDTRTERIAKGFTFLENFSLGISYETFSDSYLYIGTNLFGHVSNLDFNLPNAGYNILGLEIGYSFKI</sequence>
<dbReference type="Proteomes" id="UP000092612">
    <property type="component" value="Unassembled WGS sequence"/>
</dbReference>
<dbReference type="Pfam" id="PF09411">
    <property type="entry name" value="PagL"/>
    <property type="match status" value="1"/>
</dbReference>
<protein>
    <recommendedName>
        <fullName evidence="3">Deacylase</fullName>
    </recommendedName>
</protein>
<evidence type="ECO:0000313" key="1">
    <source>
        <dbReference type="EMBL" id="OBY65813.1"/>
    </source>
</evidence>
<comment type="caution">
    <text evidence="1">The sequence shown here is derived from an EMBL/GenBank/DDBJ whole genome shotgun (WGS) entry which is preliminary data.</text>
</comment>
<dbReference type="EMBL" id="LSFL01000029">
    <property type="protein sequence ID" value="OBY65813.1"/>
    <property type="molecule type" value="Genomic_DNA"/>
</dbReference>
<evidence type="ECO:0008006" key="3">
    <source>
        <dbReference type="Google" id="ProtNLM"/>
    </source>
</evidence>
<dbReference type="Gene3D" id="2.40.160.20">
    <property type="match status" value="1"/>
</dbReference>
<dbReference type="InterPro" id="IPR018550">
    <property type="entry name" value="Lipid-A_deacylase-rel"/>
</dbReference>
<organism evidence="1 2">
    <name type="scientific">Polaribacter reichenbachii</name>
    <dbReference type="NCBI Taxonomy" id="996801"/>
    <lineage>
        <taxon>Bacteria</taxon>
        <taxon>Pseudomonadati</taxon>
        <taxon>Bacteroidota</taxon>
        <taxon>Flavobacteriia</taxon>
        <taxon>Flavobacteriales</taxon>
        <taxon>Flavobacteriaceae</taxon>
    </lineage>
</organism>
<proteinExistence type="predicted"/>
<name>A0A1B8U1R6_9FLAO</name>
<reference evidence="2" key="1">
    <citation type="submission" date="2016-02" db="EMBL/GenBank/DDBJ databases">
        <title>Paenibacillus sp. LPB0068, isolated from Crassostrea gigas.</title>
        <authorList>
            <person name="Shin S.-K."/>
            <person name="Yi H."/>
        </authorList>
    </citation>
    <scope>NUCLEOTIDE SEQUENCE [LARGE SCALE GENOMIC DNA]</scope>
    <source>
        <strain evidence="2">KCTC 23969</strain>
    </source>
</reference>
<accession>A0A1B8U1R6</accession>